<organism evidence="2">
    <name type="scientific">marine sediment metagenome</name>
    <dbReference type="NCBI Taxonomy" id="412755"/>
    <lineage>
        <taxon>unclassified sequences</taxon>
        <taxon>metagenomes</taxon>
        <taxon>ecological metagenomes</taxon>
    </lineage>
</organism>
<sequence>SGFYATDYAKKPAGEGASCHGKTNPCDNPKRCCEKPQNEK</sequence>
<dbReference type="AlphaFoldDB" id="X1QVW4"/>
<gene>
    <name evidence="2" type="ORF">S06H3_56764</name>
</gene>
<accession>X1QVW4</accession>
<feature type="region of interest" description="Disordered" evidence="1">
    <location>
        <begin position="1"/>
        <end position="21"/>
    </location>
</feature>
<proteinExistence type="predicted"/>
<reference evidence="2" key="1">
    <citation type="journal article" date="2014" name="Front. Microbiol.">
        <title>High frequency of phylogenetically diverse reductive dehalogenase-homologous genes in deep subseafloor sedimentary metagenomes.</title>
        <authorList>
            <person name="Kawai M."/>
            <person name="Futagami T."/>
            <person name="Toyoda A."/>
            <person name="Takaki Y."/>
            <person name="Nishi S."/>
            <person name="Hori S."/>
            <person name="Arai W."/>
            <person name="Tsubouchi T."/>
            <person name="Morono Y."/>
            <person name="Uchiyama I."/>
            <person name="Ito T."/>
            <person name="Fujiyama A."/>
            <person name="Inagaki F."/>
            <person name="Takami H."/>
        </authorList>
    </citation>
    <scope>NUCLEOTIDE SEQUENCE</scope>
    <source>
        <strain evidence="2">Expedition CK06-06</strain>
    </source>
</reference>
<evidence type="ECO:0000313" key="2">
    <source>
        <dbReference type="EMBL" id="GAI55015.1"/>
    </source>
</evidence>
<name>X1QVW4_9ZZZZ</name>
<comment type="caution">
    <text evidence="2">The sequence shown here is derived from an EMBL/GenBank/DDBJ whole genome shotgun (WGS) entry which is preliminary data.</text>
</comment>
<protein>
    <submittedName>
        <fullName evidence="2">Uncharacterized protein</fullName>
    </submittedName>
</protein>
<dbReference type="EMBL" id="BARV01036541">
    <property type="protein sequence ID" value="GAI55015.1"/>
    <property type="molecule type" value="Genomic_DNA"/>
</dbReference>
<evidence type="ECO:0000256" key="1">
    <source>
        <dbReference type="SAM" id="MobiDB-lite"/>
    </source>
</evidence>
<feature type="non-terminal residue" evidence="2">
    <location>
        <position position="1"/>
    </location>
</feature>